<evidence type="ECO:0000256" key="2">
    <source>
        <dbReference type="ARBA" id="ARBA00037999"/>
    </source>
</evidence>
<proteinExistence type="inferred from homology"/>
<keyword evidence="1 4" id="KW-0663">Pyridoxal phosphate</keyword>
<sequence length="403" mass="44529">MIEKSSIDDLAIFGGPSAFALPKSTSNLLQPDFDRFMAYSDLFLQAQQYTDGGPAVQLLERRLADFHQAADCVTFCSGFWALALTIAALAFPGKSEIIMPSLTYRRMPDIAAWIKLKPHFCEVEPSTLAVSAETVAPHINADTALILAPHPIVNNCDVAGLLCLAEERNVPLLFDSVESVYEATADGKVGGLGHAEAFSLHACKLLNGYGGGYVTTRDVNLARQLRALRRYGMDESGRAIFPDGMNASLNEMHAAMALASLDDVEQQVQRNRERYYTYRRGLVSLPGIRLLEFDDSHATGYKNIVVELLDDWPLSRDETIRILNAENALVRAYYSPPLHQKPMEFAYVPTQLPVTDQLAERFMNLPCGHLISNQDIERIVDLLAFIAAKWAPIRARLDAQGAA</sequence>
<dbReference type="SUPFAM" id="SSF53383">
    <property type="entry name" value="PLP-dependent transferases"/>
    <property type="match status" value="1"/>
</dbReference>
<dbReference type="PANTHER" id="PTHR30244">
    <property type="entry name" value="TRANSAMINASE"/>
    <property type="match status" value="1"/>
</dbReference>
<evidence type="ECO:0000256" key="4">
    <source>
        <dbReference type="PIRSR" id="PIRSR000390-2"/>
    </source>
</evidence>
<dbReference type="GO" id="GO:0030170">
    <property type="term" value="F:pyridoxal phosphate binding"/>
    <property type="evidence" value="ECO:0007669"/>
    <property type="project" value="TreeGrafter"/>
</dbReference>
<dbReference type="AlphaFoldDB" id="A0A2I1DN29"/>
<comment type="caution">
    <text evidence="6">The sequence shown here is derived from an EMBL/GenBank/DDBJ whole genome shotgun (WGS) entry which is preliminary data.</text>
</comment>
<keyword evidence="7" id="KW-1185">Reference proteome</keyword>
<comment type="similarity">
    <text evidence="2 5">Belongs to the DegT/DnrJ/EryC1 family.</text>
</comment>
<dbReference type="PANTHER" id="PTHR30244:SF9">
    <property type="entry name" value="PROTEIN RV3402C"/>
    <property type="match status" value="1"/>
</dbReference>
<protein>
    <submittedName>
        <fullName evidence="6">Aminotransferase</fullName>
    </submittedName>
</protein>
<dbReference type="InterPro" id="IPR015422">
    <property type="entry name" value="PyrdxlP-dep_Trfase_small"/>
</dbReference>
<keyword evidence="6" id="KW-0032">Aminotransferase</keyword>
<evidence type="ECO:0000256" key="3">
    <source>
        <dbReference type="PIRSR" id="PIRSR000390-1"/>
    </source>
</evidence>
<dbReference type="OrthoDB" id="9804264at2"/>
<evidence type="ECO:0000256" key="5">
    <source>
        <dbReference type="RuleBase" id="RU004508"/>
    </source>
</evidence>
<accession>A0A2I1DN29</accession>
<keyword evidence="6" id="KW-0808">Transferase</keyword>
<dbReference type="Gene3D" id="3.90.1150.10">
    <property type="entry name" value="Aspartate Aminotransferase, domain 1"/>
    <property type="match status" value="1"/>
</dbReference>
<dbReference type="InterPro" id="IPR015424">
    <property type="entry name" value="PyrdxlP-dep_Trfase"/>
</dbReference>
<gene>
    <name evidence="6" type="ORF">B1757_05510</name>
</gene>
<dbReference type="EMBL" id="MXAV01000020">
    <property type="protein sequence ID" value="PKY11284.1"/>
    <property type="molecule type" value="Genomic_DNA"/>
</dbReference>
<dbReference type="InterPro" id="IPR000653">
    <property type="entry name" value="DegT/StrS_aminotransferase"/>
</dbReference>
<organism evidence="6 7">
    <name type="scientific">Acidithiobacillus marinus</name>
    <dbReference type="NCBI Taxonomy" id="187490"/>
    <lineage>
        <taxon>Bacteria</taxon>
        <taxon>Pseudomonadati</taxon>
        <taxon>Pseudomonadota</taxon>
        <taxon>Acidithiobacillia</taxon>
        <taxon>Acidithiobacillales</taxon>
        <taxon>Acidithiobacillaceae</taxon>
        <taxon>Acidithiobacillus</taxon>
    </lineage>
</organism>
<name>A0A2I1DN29_9PROT</name>
<evidence type="ECO:0000313" key="6">
    <source>
        <dbReference type="EMBL" id="PKY11284.1"/>
    </source>
</evidence>
<dbReference type="GO" id="GO:0000271">
    <property type="term" value="P:polysaccharide biosynthetic process"/>
    <property type="evidence" value="ECO:0007669"/>
    <property type="project" value="TreeGrafter"/>
</dbReference>
<dbReference type="Gene3D" id="3.40.640.10">
    <property type="entry name" value="Type I PLP-dependent aspartate aminotransferase-like (Major domain)"/>
    <property type="match status" value="1"/>
</dbReference>
<dbReference type="Proteomes" id="UP000234329">
    <property type="component" value="Unassembled WGS sequence"/>
</dbReference>
<dbReference type="Pfam" id="PF01041">
    <property type="entry name" value="DegT_DnrJ_EryC1"/>
    <property type="match status" value="1"/>
</dbReference>
<feature type="active site" description="Proton acceptor" evidence="3">
    <location>
        <position position="204"/>
    </location>
</feature>
<feature type="modified residue" description="N6-(pyridoxal phosphate)lysine" evidence="4">
    <location>
        <position position="204"/>
    </location>
</feature>
<dbReference type="InParanoid" id="A0A2I1DN29"/>
<dbReference type="GO" id="GO:0008483">
    <property type="term" value="F:transaminase activity"/>
    <property type="evidence" value="ECO:0007669"/>
    <property type="project" value="UniProtKB-KW"/>
</dbReference>
<dbReference type="PIRSF" id="PIRSF000390">
    <property type="entry name" value="PLP_StrS"/>
    <property type="match status" value="1"/>
</dbReference>
<dbReference type="InterPro" id="IPR015421">
    <property type="entry name" value="PyrdxlP-dep_Trfase_major"/>
</dbReference>
<evidence type="ECO:0000313" key="7">
    <source>
        <dbReference type="Proteomes" id="UP000234329"/>
    </source>
</evidence>
<evidence type="ECO:0000256" key="1">
    <source>
        <dbReference type="ARBA" id="ARBA00022898"/>
    </source>
</evidence>
<reference evidence="6 7" key="1">
    <citation type="submission" date="2017-03" db="EMBL/GenBank/DDBJ databases">
        <title>Draft genime sequence of the acidophilic sulfur-oxidizing bacterium Acidithiobacillus sp. SH, isolated from seawater.</title>
        <authorList>
            <person name="Sharmin S."/>
            <person name="Tokuhisa M."/>
            <person name="Kanao T."/>
            <person name="Kamimura K."/>
        </authorList>
    </citation>
    <scope>NUCLEOTIDE SEQUENCE [LARGE SCALE GENOMIC DNA]</scope>
    <source>
        <strain evidence="6 7">SH</strain>
    </source>
</reference>